<dbReference type="PROSITE" id="PS51006">
    <property type="entry name" value="PABS_2"/>
    <property type="match status" value="1"/>
</dbReference>
<feature type="domain" description="PABS" evidence="8">
    <location>
        <begin position="494"/>
        <end position="727"/>
    </location>
</feature>
<keyword evidence="5" id="KW-1003">Cell membrane</keyword>
<feature type="transmembrane region" description="Helical" evidence="5">
    <location>
        <begin position="341"/>
        <end position="365"/>
    </location>
</feature>
<keyword evidence="10" id="KW-1185">Reference proteome</keyword>
<keyword evidence="5" id="KW-0812">Transmembrane</keyword>
<organism evidence="9 10">
    <name type="scientific">Corallococcus sicarius</name>
    <dbReference type="NCBI Taxonomy" id="2316726"/>
    <lineage>
        <taxon>Bacteria</taxon>
        <taxon>Pseudomonadati</taxon>
        <taxon>Myxococcota</taxon>
        <taxon>Myxococcia</taxon>
        <taxon>Myxococcales</taxon>
        <taxon>Cystobacterineae</taxon>
        <taxon>Myxococcaceae</taxon>
        <taxon>Corallococcus</taxon>
    </lineage>
</organism>
<dbReference type="PANTHER" id="PTHR11558:SF11">
    <property type="entry name" value="SPERMIDINE SYNTHASE"/>
    <property type="match status" value="1"/>
</dbReference>
<reference evidence="10" key="1">
    <citation type="submission" date="2018-09" db="EMBL/GenBank/DDBJ databases">
        <authorList>
            <person name="Livingstone P.G."/>
            <person name="Whitworth D.E."/>
        </authorList>
    </citation>
    <scope>NUCLEOTIDE SEQUENCE [LARGE SCALE GENOMIC DNA]</scope>
    <source>
        <strain evidence="10">CA040B</strain>
    </source>
</reference>
<dbReference type="AlphaFoldDB" id="A0A3A8NX26"/>
<dbReference type="Proteomes" id="UP000273405">
    <property type="component" value="Unassembled WGS sequence"/>
</dbReference>
<evidence type="ECO:0000256" key="6">
    <source>
        <dbReference type="PROSITE-ProRule" id="PRU00354"/>
    </source>
</evidence>
<dbReference type="EC" id="2.5.1.16" evidence="5"/>
<dbReference type="NCBIfam" id="NF037959">
    <property type="entry name" value="MFS_SpdSyn"/>
    <property type="match status" value="1"/>
</dbReference>
<evidence type="ECO:0000256" key="1">
    <source>
        <dbReference type="ARBA" id="ARBA00007867"/>
    </source>
</evidence>
<evidence type="ECO:0000256" key="4">
    <source>
        <dbReference type="ARBA" id="ARBA00023115"/>
    </source>
</evidence>
<dbReference type="InterPro" id="IPR029063">
    <property type="entry name" value="SAM-dependent_MTases_sf"/>
</dbReference>
<comment type="catalytic activity">
    <reaction evidence="5">
        <text>S-adenosyl 3-(methylsulfanyl)propylamine + putrescine = S-methyl-5'-thioadenosine + spermidine + H(+)</text>
        <dbReference type="Rhea" id="RHEA:12721"/>
        <dbReference type="ChEBI" id="CHEBI:15378"/>
        <dbReference type="ChEBI" id="CHEBI:17509"/>
        <dbReference type="ChEBI" id="CHEBI:57443"/>
        <dbReference type="ChEBI" id="CHEBI:57834"/>
        <dbReference type="ChEBI" id="CHEBI:326268"/>
        <dbReference type="EC" id="2.5.1.16"/>
    </reaction>
</comment>
<dbReference type="Gene3D" id="3.40.50.150">
    <property type="entry name" value="Vaccinia Virus protein VP39"/>
    <property type="match status" value="1"/>
</dbReference>
<comment type="subcellular location">
    <subcellularLocation>
        <location evidence="5">Cell membrane</location>
        <topology evidence="5">Multi-pass membrane protein</topology>
    </subcellularLocation>
</comment>
<keyword evidence="5" id="KW-1133">Transmembrane helix</keyword>
<evidence type="ECO:0000256" key="5">
    <source>
        <dbReference type="HAMAP-Rule" id="MF_00198"/>
    </source>
</evidence>
<dbReference type="HAMAP" id="MF_00198">
    <property type="entry name" value="Spermidine_synth"/>
    <property type="match status" value="1"/>
</dbReference>
<dbReference type="InterPro" id="IPR030374">
    <property type="entry name" value="PABS"/>
</dbReference>
<evidence type="ECO:0000256" key="2">
    <source>
        <dbReference type="ARBA" id="ARBA00022679"/>
    </source>
</evidence>
<feature type="binding site" evidence="5">
    <location>
        <begin position="625"/>
        <end position="626"/>
    </location>
    <ligand>
        <name>S-methyl-5'-thioadenosine</name>
        <dbReference type="ChEBI" id="CHEBI:17509"/>
    </ligand>
</feature>
<evidence type="ECO:0000256" key="7">
    <source>
        <dbReference type="SAM" id="MobiDB-lite"/>
    </source>
</evidence>
<feature type="transmembrane region" description="Helical" evidence="5">
    <location>
        <begin position="155"/>
        <end position="174"/>
    </location>
</feature>
<comment type="caution">
    <text evidence="5">Lacks the conserved Asp active site.</text>
</comment>
<feature type="transmembrane region" description="Helical" evidence="5">
    <location>
        <begin position="47"/>
        <end position="67"/>
    </location>
</feature>
<dbReference type="PANTHER" id="PTHR11558">
    <property type="entry name" value="SPERMIDINE/SPERMINE SYNTHASE"/>
    <property type="match status" value="1"/>
</dbReference>
<dbReference type="GO" id="GO:0005829">
    <property type="term" value="C:cytosol"/>
    <property type="evidence" value="ECO:0007669"/>
    <property type="project" value="TreeGrafter"/>
</dbReference>
<dbReference type="Pfam" id="PF01564">
    <property type="entry name" value="Spermine_synth"/>
    <property type="match status" value="1"/>
</dbReference>
<dbReference type="Gene3D" id="1.20.1250.20">
    <property type="entry name" value="MFS general substrate transporter like domains"/>
    <property type="match status" value="1"/>
</dbReference>
<comment type="similarity">
    <text evidence="1 5">Belongs to the spermidine/spermine synthase family.</text>
</comment>
<proteinExistence type="inferred from homology"/>
<dbReference type="SUPFAM" id="SSF103473">
    <property type="entry name" value="MFS general substrate transporter"/>
    <property type="match status" value="1"/>
</dbReference>
<dbReference type="OrthoDB" id="8171135at2"/>
<feature type="binding site" evidence="5">
    <location>
        <position position="594"/>
    </location>
    <ligand>
        <name>S-methyl-5'-thioadenosine</name>
        <dbReference type="ChEBI" id="CHEBI:17509"/>
    </ligand>
</feature>
<sequence length="973" mass="103348">MSGSARFPKNLVAALLFLSGSTALVYELVWSKYLGNVLGNSGQAHAVVLATFMGGLALGASVFGRTADRVKSPLALYGLLELGVGLYALAFPAVLRVLEAGWLAVAPSVPEGLRVGPRLLVAALSLVVPTLLMGGTLPALVRHFAASLAGVRRELARLYAINSLGAALGAYIAGTRLVPAIGLSASATLAAGLNLLLAVAALALARSHPPALAGVREGDASGGDEVAYPRRAVRAALWGVLLSGFTSMLYQVTWIRLLSIVLGASTYAFTLILTAFILGIGLGSFWLMTRKEGVDSLRLYGRTQVALVVSLCVALPLYVRLPHLFHRAEWLLTRTLDAWPVFQGLTFAFCCAVLLIPTFFMGAAFPAAARVATAKVSEVGRQLGGVYLWNTVGTITGSALGGLVLMPWWGMEGNFVAGVVANLAAAALAFSAAPAKAKANARTPSSALSSVPWRALWPVGLAALLAVVVLGGMRGWAVRLSSIASIRMHQKPPDTYAELVRNMERDIRPVFYADDTFATVLVGDVPRDGHRFMKLNGKVDASNGSDVETQVVAGHLGVLLHAREPENVLLVGAGAAITAGSVLAHPVKHLDMVEISPAVIDGARLFKADNRNAVDDPRTHVHVDDAKTFMALASRKYDLVVSVPSNPWVAGVSGLFTRDFFQTVDRHLTDDGVLVQWIHTYESNEELIRLVVRTLRDTFPHATTWLGPHDLILVASRKPLVFDAARVAERMARTEAKKDLDRVDLHDVFALLSKQVHSDAGQLAFAGPGPINTDDHNVLEYASPIAFFLADLDVRVKDERRAPEGGPGLFLHDYLRNHPPTAEQAALLYRNIERFHAGNDPMVRGVATLWRSLAPDSPEAALAVGRAALAQNDLTMAASLLDPEVAKGGRSPELVAAWLQLVTARAWATRTVWTPVATDAALALGRDVAGQHPAHEGLQKALRGLCGALPQNACAKGSANAPKPPPVVTPGGP</sequence>
<dbReference type="CDD" id="cd02440">
    <property type="entry name" value="AdoMet_MTases"/>
    <property type="match status" value="1"/>
</dbReference>
<accession>A0A3A8NX26</accession>
<feature type="transmembrane region" description="Helical" evidence="5">
    <location>
        <begin position="386"/>
        <end position="409"/>
    </location>
</feature>
<dbReference type="UniPathway" id="UPA00248">
    <property type="reaction ID" value="UER00314"/>
</dbReference>
<name>A0A3A8NX26_9BACT</name>
<feature type="transmembrane region" description="Helical" evidence="5">
    <location>
        <begin position="415"/>
        <end position="435"/>
    </location>
</feature>
<comment type="subunit">
    <text evidence="5">Homodimer or homotetramer.</text>
</comment>
<feature type="transmembrane region" description="Helical" evidence="5">
    <location>
        <begin position="455"/>
        <end position="477"/>
    </location>
</feature>
<keyword evidence="3 5" id="KW-0745">Spermidine biosynthesis</keyword>
<dbReference type="GO" id="GO:0004766">
    <property type="term" value="F:spermidine synthase activity"/>
    <property type="evidence" value="ECO:0007669"/>
    <property type="project" value="UniProtKB-UniRule"/>
</dbReference>
<gene>
    <name evidence="5" type="primary">speE</name>
    <name evidence="9" type="ORF">D7X12_07365</name>
</gene>
<dbReference type="InterPro" id="IPR036259">
    <property type="entry name" value="MFS_trans_sf"/>
</dbReference>
<keyword evidence="2 5" id="KW-0808">Transferase</keyword>
<comment type="function">
    <text evidence="5">Catalyzes the irreversible transfer of a propylamine group from the amino donor S-adenosylmethioninamine (decarboxy-AdoMet) to putrescine (1,4-diaminobutane) to yield spermidine.</text>
</comment>
<feature type="transmembrane region" description="Helical" evidence="5">
    <location>
        <begin position="267"/>
        <end position="287"/>
    </location>
</feature>
<feature type="transmembrane region" description="Helical" evidence="5">
    <location>
        <begin position="115"/>
        <end position="134"/>
    </location>
</feature>
<feature type="transmembrane region" description="Helical" evidence="5">
    <location>
        <begin position="180"/>
        <end position="204"/>
    </location>
</feature>
<keyword evidence="4 5" id="KW-0620">Polyamine biosynthesis</keyword>
<feature type="region of interest" description="Disordered" evidence="7">
    <location>
        <begin position="954"/>
        <end position="973"/>
    </location>
</feature>
<dbReference type="SUPFAM" id="SSF53335">
    <property type="entry name" value="S-adenosyl-L-methionine-dependent methyltransferases"/>
    <property type="match status" value="1"/>
</dbReference>
<evidence type="ECO:0000256" key="3">
    <source>
        <dbReference type="ARBA" id="ARBA00023066"/>
    </source>
</evidence>
<comment type="caution">
    <text evidence="9">The sequence shown here is derived from an EMBL/GenBank/DDBJ whole genome shotgun (WGS) entry which is preliminary data.</text>
</comment>
<feature type="transmembrane region" description="Helical" evidence="5">
    <location>
        <begin position="235"/>
        <end position="255"/>
    </location>
</feature>
<evidence type="ECO:0000313" key="10">
    <source>
        <dbReference type="Proteomes" id="UP000273405"/>
    </source>
</evidence>
<dbReference type="InterPro" id="IPR001045">
    <property type="entry name" value="Spermi_synthase"/>
</dbReference>
<dbReference type="GO" id="GO:0008295">
    <property type="term" value="P:spermidine biosynthetic process"/>
    <property type="evidence" value="ECO:0007669"/>
    <property type="project" value="UniProtKB-UniRule"/>
</dbReference>
<keyword evidence="5" id="KW-0472">Membrane</keyword>
<feature type="transmembrane region" description="Helical" evidence="5">
    <location>
        <begin position="74"/>
        <end position="95"/>
    </location>
</feature>
<evidence type="ECO:0000259" key="8">
    <source>
        <dbReference type="PROSITE" id="PS51006"/>
    </source>
</evidence>
<comment type="pathway">
    <text evidence="5">Amine and polyamine biosynthesis; spermidine biosynthesis; spermidine from putrescine: step 1/1.</text>
</comment>
<feature type="compositionally biased region" description="Pro residues" evidence="7">
    <location>
        <begin position="962"/>
        <end position="973"/>
    </location>
</feature>
<comment type="caution">
    <text evidence="5 6">Lacks conserved residue(s) required for the propagation of feature annotation.</text>
</comment>
<dbReference type="GO" id="GO:0005886">
    <property type="term" value="C:plasma membrane"/>
    <property type="evidence" value="ECO:0007669"/>
    <property type="project" value="UniProtKB-SubCell"/>
</dbReference>
<protein>
    <recommendedName>
        <fullName evidence="5">Polyamine aminopropyltransferase</fullName>
    </recommendedName>
    <alternativeName>
        <fullName evidence="5">Putrescine aminopropyltransferase</fullName>
        <shortName evidence="5">PAPT</shortName>
    </alternativeName>
    <alternativeName>
        <fullName evidence="5">Spermidine synthase</fullName>
        <shortName evidence="5">SPDS</shortName>
        <shortName evidence="5">SPDSY</shortName>
        <ecNumber evidence="5">2.5.1.16</ecNumber>
    </alternativeName>
</protein>
<feature type="transmembrane region" description="Helical" evidence="5">
    <location>
        <begin position="299"/>
        <end position="321"/>
    </location>
</feature>
<dbReference type="EMBL" id="RAWG01000032">
    <property type="protein sequence ID" value="RKH45685.1"/>
    <property type="molecule type" value="Genomic_DNA"/>
</dbReference>
<evidence type="ECO:0000313" key="9">
    <source>
        <dbReference type="EMBL" id="RKH45685.1"/>
    </source>
</evidence>